<dbReference type="PANTHER" id="PTHR33602:SF1">
    <property type="entry name" value="REGULATORY PROTEIN RECX FAMILY PROTEIN"/>
    <property type="match status" value="1"/>
</dbReference>
<gene>
    <name evidence="5" type="primary">recX</name>
    <name evidence="8" type="ORF">HHL28_16255</name>
</gene>
<dbReference type="Proteomes" id="UP000501891">
    <property type="component" value="Chromosome"/>
</dbReference>
<organism evidence="8 9">
    <name type="scientific">Aerophototrophica crusticola</name>
    <dbReference type="NCBI Taxonomy" id="1709002"/>
    <lineage>
        <taxon>Bacteria</taxon>
        <taxon>Pseudomonadati</taxon>
        <taxon>Pseudomonadota</taxon>
        <taxon>Alphaproteobacteria</taxon>
        <taxon>Rhodospirillales</taxon>
        <taxon>Rhodospirillaceae</taxon>
        <taxon>Aerophototrophica</taxon>
    </lineage>
</organism>
<evidence type="ECO:0000256" key="1">
    <source>
        <dbReference type="ARBA" id="ARBA00004496"/>
    </source>
</evidence>
<dbReference type="EMBL" id="CP051775">
    <property type="protein sequence ID" value="QJE74418.1"/>
    <property type="molecule type" value="Genomic_DNA"/>
</dbReference>
<evidence type="ECO:0000313" key="8">
    <source>
        <dbReference type="EMBL" id="QJE74418.1"/>
    </source>
</evidence>
<dbReference type="InterPro" id="IPR003783">
    <property type="entry name" value="Regulatory_RecX"/>
</dbReference>
<dbReference type="InterPro" id="IPR036388">
    <property type="entry name" value="WH-like_DNA-bd_sf"/>
</dbReference>
<evidence type="ECO:0000256" key="3">
    <source>
        <dbReference type="ARBA" id="ARBA00018111"/>
    </source>
</evidence>
<keyword evidence="4 5" id="KW-0963">Cytoplasm</keyword>
<sequence>MDEGRKPPPKRKQPRKVSPEYLERSALHYLERYASSSANLRRVLLRKVQASARAHGTDPEEGTRWVEDLLARYRRSGLLDDKAYAEMKAGGLQRRGGSTRSIRQKLAAKGVDPDLVEQAVGGLEGAESGEADLAAAIAYAKRRRIGPFRVERPGREGEDPRARRDKDLSAMARAGFDLDTARRVLEAEDPESLL</sequence>
<dbReference type="GO" id="GO:0005737">
    <property type="term" value="C:cytoplasm"/>
    <property type="evidence" value="ECO:0007669"/>
    <property type="project" value="UniProtKB-SubCell"/>
</dbReference>
<protein>
    <recommendedName>
        <fullName evidence="3 5">Regulatory protein RecX</fullName>
    </recommendedName>
</protein>
<comment type="similarity">
    <text evidence="2 5">Belongs to the RecX family.</text>
</comment>
<feature type="compositionally biased region" description="Basic and acidic residues" evidence="6">
    <location>
        <begin position="150"/>
        <end position="168"/>
    </location>
</feature>
<dbReference type="Gene3D" id="1.10.10.10">
    <property type="entry name" value="Winged helix-like DNA-binding domain superfamily/Winged helix DNA-binding domain"/>
    <property type="match status" value="1"/>
</dbReference>
<feature type="region of interest" description="Disordered" evidence="6">
    <location>
        <begin position="150"/>
        <end position="170"/>
    </location>
</feature>
<dbReference type="Pfam" id="PF02631">
    <property type="entry name" value="RecX_HTH2"/>
    <property type="match status" value="1"/>
</dbReference>
<evidence type="ECO:0000256" key="2">
    <source>
        <dbReference type="ARBA" id="ARBA00009695"/>
    </source>
</evidence>
<dbReference type="HAMAP" id="MF_01114">
    <property type="entry name" value="RecX"/>
    <property type="match status" value="1"/>
</dbReference>
<reference evidence="8" key="1">
    <citation type="submission" date="2020-04" db="EMBL/GenBank/DDBJ databases">
        <title>A desert anoxygenic phototrophic bacterium fixes CO2 using RubisCO under aerobic conditions.</title>
        <authorList>
            <person name="Tang K."/>
        </authorList>
    </citation>
    <scope>NUCLEOTIDE SEQUENCE [LARGE SCALE GENOMIC DNA]</scope>
    <source>
        <strain evidence="8">MIMtkB3</strain>
    </source>
</reference>
<dbReference type="PANTHER" id="PTHR33602">
    <property type="entry name" value="REGULATORY PROTEIN RECX FAMILY PROTEIN"/>
    <property type="match status" value="1"/>
</dbReference>
<evidence type="ECO:0000256" key="5">
    <source>
        <dbReference type="HAMAP-Rule" id="MF_01114"/>
    </source>
</evidence>
<evidence type="ECO:0000313" key="9">
    <source>
        <dbReference type="Proteomes" id="UP000501891"/>
    </source>
</evidence>
<proteinExistence type="inferred from homology"/>
<dbReference type="InterPro" id="IPR053924">
    <property type="entry name" value="RecX_HTH_2nd"/>
</dbReference>
<comment type="subcellular location">
    <subcellularLocation>
        <location evidence="1 5">Cytoplasm</location>
    </subcellularLocation>
</comment>
<accession>A0A858RAK0</accession>
<evidence type="ECO:0000256" key="6">
    <source>
        <dbReference type="SAM" id="MobiDB-lite"/>
    </source>
</evidence>
<keyword evidence="9" id="KW-1185">Reference proteome</keyword>
<feature type="region of interest" description="Disordered" evidence="6">
    <location>
        <begin position="1"/>
        <end position="20"/>
    </location>
</feature>
<comment type="function">
    <text evidence="5">Modulates RecA activity.</text>
</comment>
<evidence type="ECO:0000259" key="7">
    <source>
        <dbReference type="Pfam" id="PF02631"/>
    </source>
</evidence>
<dbReference type="KEGG" id="acru:HHL28_16255"/>
<evidence type="ECO:0000256" key="4">
    <source>
        <dbReference type="ARBA" id="ARBA00022490"/>
    </source>
</evidence>
<feature type="domain" description="RecX second three-helical" evidence="7">
    <location>
        <begin position="80"/>
        <end position="119"/>
    </location>
</feature>
<dbReference type="GO" id="GO:0006282">
    <property type="term" value="P:regulation of DNA repair"/>
    <property type="evidence" value="ECO:0007669"/>
    <property type="project" value="UniProtKB-UniRule"/>
</dbReference>
<name>A0A858RAK0_9PROT</name>
<dbReference type="AlphaFoldDB" id="A0A858RAK0"/>